<accession>A0A0D0BWF5</accession>
<evidence type="ECO:0000313" key="2">
    <source>
        <dbReference type="Proteomes" id="UP000054485"/>
    </source>
</evidence>
<proteinExistence type="predicted"/>
<evidence type="ECO:0000313" key="1">
    <source>
        <dbReference type="EMBL" id="KIK47268.1"/>
    </source>
</evidence>
<dbReference type="Proteomes" id="UP000054485">
    <property type="component" value="Unassembled WGS sequence"/>
</dbReference>
<dbReference type="HOGENOM" id="CLU_2759488_0_0_1"/>
<name>A0A0D0BWF5_9AGAM</name>
<sequence length="70" mass="8069">MPYAAFNLQHSPVKLLQRKLCFKKAFIFSGVTTGFSPETRSLFCQTIGLRHSGHDHWAVNELPFFSWMIP</sequence>
<keyword evidence="2" id="KW-1185">Reference proteome</keyword>
<gene>
    <name evidence="1" type="ORF">CY34DRAFT_799629</name>
</gene>
<reference evidence="2" key="2">
    <citation type="submission" date="2015-01" db="EMBL/GenBank/DDBJ databases">
        <title>Evolutionary Origins and Diversification of the Mycorrhizal Mutualists.</title>
        <authorList>
            <consortium name="DOE Joint Genome Institute"/>
            <consortium name="Mycorrhizal Genomics Consortium"/>
            <person name="Kohler A."/>
            <person name="Kuo A."/>
            <person name="Nagy L.G."/>
            <person name="Floudas D."/>
            <person name="Copeland A."/>
            <person name="Barry K.W."/>
            <person name="Cichocki N."/>
            <person name="Veneault-Fourrey C."/>
            <person name="LaButti K."/>
            <person name="Lindquist E.A."/>
            <person name="Lipzen A."/>
            <person name="Lundell T."/>
            <person name="Morin E."/>
            <person name="Murat C."/>
            <person name="Riley R."/>
            <person name="Ohm R."/>
            <person name="Sun H."/>
            <person name="Tunlid A."/>
            <person name="Henrissat B."/>
            <person name="Grigoriev I.V."/>
            <person name="Hibbett D.S."/>
            <person name="Martin F."/>
        </authorList>
    </citation>
    <scope>NUCLEOTIDE SEQUENCE [LARGE SCALE GENOMIC DNA]</scope>
    <source>
        <strain evidence="2">UH-Slu-Lm8-n1</strain>
    </source>
</reference>
<dbReference type="AlphaFoldDB" id="A0A0D0BWF5"/>
<reference evidence="1 2" key="1">
    <citation type="submission" date="2014-04" db="EMBL/GenBank/DDBJ databases">
        <authorList>
            <consortium name="DOE Joint Genome Institute"/>
            <person name="Kuo A."/>
            <person name="Ruytinx J."/>
            <person name="Rineau F."/>
            <person name="Colpaert J."/>
            <person name="Kohler A."/>
            <person name="Nagy L.G."/>
            <person name="Floudas D."/>
            <person name="Copeland A."/>
            <person name="Barry K.W."/>
            <person name="Cichocki N."/>
            <person name="Veneault-Fourrey C."/>
            <person name="LaButti K."/>
            <person name="Lindquist E.A."/>
            <person name="Lipzen A."/>
            <person name="Lundell T."/>
            <person name="Morin E."/>
            <person name="Murat C."/>
            <person name="Sun H."/>
            <person name="Tunlid A."/>
            <person name="Henrissat B."/>
            <person name="Grigoriev I.V."/>
            <person name="Hibbett D.S."/>
            <person name="Martin F."/>
            <person name="Nordberg H.P."/>
            <person name="Cantor M.N."/>
            <person name="Hua S.X."/>
        </authorList>
    </citation>
    <scope>NUCLEOTIDE SEQUENCE [LARGE SCALE GENOMIC DNA]</scope>
    <source>
        <strain evidence="1 2">UH-Slu-Lm8-n1</strain>
    </source>
</reference>
<organism evidence="1 2">
    <name type="scientific">Suillus luteus UH-Slu-Lm8-n1</name>
    <dbReference type="NCBI Taxonomy" id="930992"/>
    <lineage>
        <taxon>Eukaryota</taxon>
        <taxon>Fungi</taxon>
        <taxon>Dikarya</taxon>
        <taxon>Basidiomycota</taxon>
        <taxon>Agaricomycotina</taxon>
        <taxon>Agaricomycetes</taxon>
        <taxon>Agaricomycetidae</taxon>
        <taxon>Boletales</taxon>
        <taxon>Suillineae</taxon>
        <taxon>Suillaceae</taxon>
        <taxon>Suillus</taxon>
    </lineage>
</organism>
<dbReference type="EMBL" id="KN835149">
    <property type="protein sequence ID" value="KIK47268.1"/>
    <property type="molecule type" value="Genomic_DNA"/>
</dbReference>
<protein>
    <submittedName>
        <fullName evidence="1">Uncharacterized protein</fullName>
    </submittedName>
</protein>
<dbReference type="InParanoid" id="A0A0D0BWF5"/>